<reference evidence="2" key="3">
    <citation type="submission" date="2017-04" db="EMBL/GenBank/DDBJ databases">
        <authorList>
            <person name="Afonso C.L."/>
            <person name="Miller P.J."/>
            <person name="Scott M.A."/>
            <person name="Spackman E."/>
            <person name="Goraichik I."/>
            <person name="Dimitrov K.M."/>
            <person name="Suarez D.L."/>
            <person name="Swayne D.E."/>
        </authorList>
    </citation>
    <scope>NUCLEOTIDE SEQUENCE</scope>
    <source>
        <strain evidence="2">B_009152_10</strain>
    </source>
</reference>
<protein>
    <submittedName>
        <fullName evidence="1">Uncharacterized protein</fullName>
    </submittedName>
</protein>
<dbReference type="EMBL" id="MUXS01000006">
    <property type="protein sequence ID" value="OOR80633.1"/>
    <property type="molecule type" value="Genomic_DNA"/>
</dbReference>
<reference evidence="2 4" key="1">
    <citation type="journal article" date="2016" name="Eur. J. Clin. Microbiol. Infect. Dis.">
        <title>Whole genome sequencing as a tool for phylogenetic analysis of clinical strains of Mitis group streptococci.</title>
        <authorList>
            <person name="Rasmussen L.H."/>
            <person name="Dargis R."/>
            <person name="Hojholt K."/>
            <person name="Christensen J.J."/>
            <person name="Skovgaard O."/>
            <person name="Justesen U.S."/>
            <person name="Rosenvinge F.S."/>
            <person name="Moser C."/>
            <person name="Lukjancenko O."/>
            <person name="Rasmussen S."/>
            <person name="Nielsen X.C."/>
        </authorList>
    </citation>
    <scope>NUCLEOTIDE SEQUENCE [LARGE SCALE GENOMIC DNA]</scope>
    <source>
        <strain evidence="2 4">B_009152_10</strain>
    </source>
</reference>
<dbReference type="Proteomes" id="UP000193206">
    <property type="component" value="Unassembled WGS sequence"/>
</dbReference>
<accession>A0A1S9ZB01</accession>
<name>A0A1S9ZB01_STRMT</name>
<dbReference type="PROSITE" id="PS51257">
    <property type="entry name" value="PROKAR_LIPOPROTEIN"/>
    <property type="match status" value="1"/>
</dbReference>
<proteinExistence type="predicted"/>
<reference evidence="1 3" key="2">
    <citation type="submission" date="2017-02" db="EMBL/GenBank/DDBJ databases">
        <title>Draft genome sequence of Streptococcus mitis CCUG 61082.</title>
        <authorList>
            <person name="Salva-Serra F."/>
            <person name="Engstrom-Jakobsson H."/>
            <person name="Thorell K."/>
            <person name="Jaen-Luchoro D."/>
            <person name="Gonzales-Siles L."/>
            <person name="Karlsson R."/>
            <person name="Gomila M."/>
            <person name="Yazdan S."/>
            <person name="Boulund F."/>
            <person name="Johnning A."/>
            <person name="Engstrand L."/>
            <person name="Kristiansson E."/>
            <person name="Moore E."/>
        </authorList>
    </citation>
    <scope>NUCLEOTIDE SEQUENCE [LARGE SCALE GENOMIC DNA]</scope>
    <source>
        <strain evidence="1 3">CCUG 61082</strain>
    </source>
</reference>
<organism evidence="1 3">
    <name type="scientific">Streptococcus mitis</name>
    <dbReference type="NCBI Taxonomy" id="28037"/>
    <lineage>
        <taxon>Bacteria</taxon>
        <taxon>Bacillati</taxon>
        <taxon>Bacillota</taxon>
        <taxon>Bacilli</taxon>
        <taxon>Lactobacillales</taxon>
        <taxon>Streptococcaceae</taxon>
        <taxon>Streptococcus</taxon>
        <taxon>Streptococcus mitis group</taxon>
    </lineage>
</organism>
<dbReference type="AlphaFoldDB" id="A0A1S9ZB01"/>
<dbReference type="EMBL" id="NCVN01000038">
    <property type="protein sequence ID" value="ORP07060.1"/>
    <property type="molecule type" value="Genomic_DNA"/>
</dbReference>
<dbReference type="Proteomes" id="UP000190872">
    <property type="component" value="Unassembled WGS sequence"/>
</dbReference>
<evidence type="ECO:0000313" key="1">
    <source>
        <dbReference type="EMBL" id="OOR80633.1"/>
    </source>
</evidence>
<gene>
    <name evidence="1" type="ORF">B0179_04110</name>
    <name evidence="2" type="ORF">B7692_06475</name>
</gene>
<evidence type="ECO:0000313" key="3">
    <source>
        <dbReference type="Proteomes" id="UP000190872"/>
    </source>
</evidence>
<dbReference type="RefSeq" id="WP_078238175.1">
    <property type="nucleotide sequence ID" value="NZ_JASHHB010000001.1"/>
</dbReference>
<sequence>MKFKKIYLSVIFFLSLLGLTGCTYEKYDVKFLDSSYNRFDYKGEHYGVTNQLILYEDIESKVSNHYDIYEISYDDSNDEIKNDLLEIGDLYQTKNREFAIKIDSTFYKCKLLDNISKEELIKVSDLFNVRLVGEFAINEQEARELKIGEQLFTITEEIIPKEELSATVANLDNQVKSVTRLSGEHESWKYGEICSLKNQSIHEKVAVKLNGEYHLAFFRS</sequence>
<dbReference type="NCBIfam" id="NF033433">
    <property type="entry name" value="NisI_immun_dup"/>
    <property type="match status" value="2"/>
</dbReference>
<evidence type="ECO:0000313" key="4">
    <source>
        <dbReference type="Proteomes" id="UP000193206"/>
    </source>
</evidence>
<evidence type="ECO:0000313" key="2">
    <source>
        <dbReference type="EMBL" id="ORP07060.1"/>
    </source>
</evidence>
<comment type="caution">
    <text evidence="1">The sequence shown here is derived from an EMBL/GenBank/DDBJ whole genome shotgun (WGS) entry which is preliminary data.</text>
</comment>